<evidence type="ECO:0000313" key="2">
    <source>
        <dbReference type="Proteomes" id="UP001479290"/>
    </source>
</evidence>
<dbReference type="Proteomes" id="UP001479290">
    <property type="component" value="Unassembled WGS sequence"/>
</dbReference>
<proteinExistence type="predicted"/>
<accession>A0AAW2A746</accession>
<dbReference type="AlphaFoldDB" id="A0AAW2A746"/>
<sequence length="80" mass="8498">GEVDCTPSGLRSRLFQWLVFGAGCSFPPPRDSIRNVALFTVPACCPCQGHVCFGLTASSCSCRTAAEGMCGLAEHWAEET</sequence>
<gene>
    <name evidence="1" type="ORF">ABG768_002680</name>
</gene>
<comment type="caution">
    <text evidence="1">The sequence shown here is derived from an EMBL/GenBank/DDBJ whole genome shotgun (WGS) entry which is preliminary data.</text>
</comment>
<name>A0AAW2A746_CULAL</name>
<keyword evidence="2" id="KW-1185">Reference proteome</keyword>
<dbReference type="EMBL" id="JAWDJR010000010">
    <property type="protein sequence ID" value="KAK9968350.1"/>
    <property type="molecule type" value="Genomic_DNA"/>
</dbReference>
<evidence type="ECO:0000313" key="1">
    <source>
        <dbReference type="EMBL" id="KAK9968350.1"/>
    </source>
</evidence>
<feature type="non-terminal residue" evidence="1">
    <location>
        <position position="1"/>
    </location>
</feature>
<organism evidence="1 2">
    <name type="scientific">Culter alburnus</name>
    <name type="common">Topmouth culter</name>
    <dbReference type="NCBI Taxonomy" id="194366"/>
    <lineage>
        <taxon>Eukaryota</taxon>
        <taxon>Metazoa</taxon>
        <taxon>Chordata</taxon>
        <taxon>Craniata</taxon>
        <taxon>Vertebrata</taxon>
        <taxon>Euteleostomi</taxon>
        <taxon>Actinopterygii</taxon>
        <taxon>Neopterygii</taxon>
        <taxon>Teleostei</taxon>
        <taxon>Ostariophysi</taxon>
        <taxon>Cypriniformes</taxon>
        <taxon>Xenocyprididae</taxon>
        <taxon>Xenocypridinae</taxon>
        <taxon>Culter</taxon>
    </lineage>
</organism>
<protein>
    <submittedName>
        <fullName evidence="1">Uncharacterized protein</fullName>
    </submittedName>
</protein>
<reference evidence="1 2" key="1">
    <citation type="submission" date="2024-05" db="EMBL/GenBank/DDBJ databases">
        <title>A high-quality chromosomal-level genome assembly of Topmouth culter (Culter alburnus).</title>
        <authorList>
            <person name="Zhao H."/>
        </authorList>
    </citation>
    <scope>NUCLEOTIDE SEQUENCE [LARGE SCALE GENOMIC DNA]</scope>
    <source>
        <strain evidence="1">CATC2023</strain>
        <tissue evidence="1">Muscle</tissue>
    </source>
</reference>